<dbReference type="Pfam" id="PF13416">
    <property type="entry name" value="SBP_bac_8"/>
    <property type="match status" value="1"/>
</dbReference>
<proteinExistence type="predicted"/>
<gene>
    <name evidence="1" type="ORF">BHF68_04530</name>
</gene>
<evidence type="ECO:0000313" key="2">
    <source>
        <dbReference type="Proteomes" id="UP000094296"/>
    </source>
</evidence>
<dbReference type="InterPro" id="IPR006059">
    <property type="entry name" value="SBP"/>
</dbReference>
<evidence type="ECO:0000313" key="1">
    <source>
        <dbReference type="EMBL" id="OEF97580.1"/>
    </source>
</evidence>
<dbReference type="Gene3D" id="3.40.190.10">
    <property type="entry name" value="Periplasmic binding protein-like II"/>
    <property type="match status" value="2"/>
</dbReference>
<dbReference type="OrthoDB" id="3239593at2"/>
<dbReference type="EMBL" id="MIJE01000011">
    <property type="protein sequence ID" value="OEF97580.1"/>
    <property type="molecule type" value="Genomic_DNA"/>
</dbReference>
<dbReference type="InterPro" id="IPR027020">
    <property type="entry name" value="YnjB"/>
</dbReference>
<dbReference type="PANTHER" id="PTHR42779:SF1">
    <property type="entry name" value="PROTEIN YNJB"/>
    <property type="match status" value="1"/>
</dbReference>
<dbReference type="AlphaFoldDB" id="A0A1E5G3N4"/>
<accession>A0A1E5G3N4</accession>
<sequence>MKQIMLLATIGIIALLIAACGNSSIEVKNEEVNLLQEDWSTIESLAKGSEVRIFMWGGDEGINRYMDEWIAPRLKEQFDVTLNRTPMDINEVLQKLMTEKRANRGAGTIDVIWLNGENFKNAKENELLWGDFVQQLPNVQAYIDMTSLDAQFDFGTPIEGLEAPWGKVQFVYVYDEDKVPNPPASFEELRQWMTENPGRFTYPEASDFTGNAFLRHLLYNTVDVETLLNTPDPDAFVEESSVPMWDYLNDIKPNLWRKGETYPTSLTELDRLYSQGEVWMTMGYNEARVESLIANGTFPESTRTFVMEPGSIGNTHFLSIPFNSPNAAGAMVAINYLLSPEAQLAKMEPGMWGENMSLDPTKLSETYRQQLDSIDRGQSVLPADVLQERFLPEVSAEYVNWIQEQWFNEVVRN</sequence>
<dbReference type="SUPFAM" id="SSF53850">
    <property type="entry name" value="Periplasmic binding protein-like II"/>
    <property type="match status" value="1"/>
</dbReference>
<protein>
    <submittedName>
        <fullName evidence="1">ABC transporter substrate-binding protein</fullName>
    </submittedName>
</protein>
<dbReference type="STRING" id="766136.BHF68_04530"/>
<dbReference type="NCBIfam" id="NF008633">
    <property type="entry name" value="PRK11622.1"/>
    <property type="match status" value="1"/>
</dbReference>
<comment type="caution">
    <text evidence="1">The sequence shown here is derived from an EMBL/GenBank/DDBJ whole genome shotgun (WGS) entry which is preliminary data.</text>
</comment>
<organism evidence="1 2">
    <name type="scientific">Desulfuribacillus alkaliarsenatis</name>
    <dbReference type="NCBI Taxonomy" id="766136"/>
    <lineage>
        <taxon>Bacteria</taxon>
        <taxon>Bacillati</taxon>
        <taxon>Bacillota</taxon>
        <taxon>Desulfuribacillia</taxon>
        <taxon>Desulfuribacillales</taxon>
        <taxon>Desulfuribacillaceae</taxon>
        <taxon>Desulfuribacillus</taxon>
    </lineage>
</organism>
<name>A0A1E5G3N4_9FIRM</name>
<keyword evidence="2" id="KW-1185">Reference proteome</keyword>
<dbReference type="PROSITE" id="PS51257">
    <property type="entry name" value="PROKAR_LIPOPROTEIN"/>
    <property type="match status" value="1"/>
</dbReference>
<reference evidence="1 2" key="1">
    <citation type="submission" date="2016-09" db="EMBL/GenBank/DDBJ databases">
        <title>Draft genome sequence for the type strain of Desulfuribacillus alkaliarsenatis AHT28, an obligately anaerobic, sulfidogenic bacterium isolated from Russian soda lake sediments.</title>
        <authorList>
            <person name="Abin C.A."/>
            <person name="Hollibaugh J.T."/>
        </authorList>
    </citation>
    <scope>NUCLEOTIDE SEQUENCE [LARGE SCALE GENOMIC DNA]</scope>
    <source>
        <strain evidence="1 2">AHT28</strain>
    </source>
</reference>
<dbReference type="Proteomes" id="UP000094296">
    <property type="component" value="Unassembled WGS sequence"/>
</dbReference>
<dbReference type="PIRSF" id="PIRSF029172">
    <property type="entry name" value="UCP029172_ABC_sbc_YnjB"/>
    <property type="match status" value="1"/>
</dbReference>
<dbReference type="PANTHER" id="PTHR42779">
    <property type="entry name" value="PROTEIN YNJB"/>
    <property type="match status" value="1"/>
</dbReference>